<keyword evidence="1" id="KW-1133">Transmembrane helix</keyword>
<dbReference type="Proteomes" id="UP000533476">
    <property type="component" value="Unassembled WGS sequence"/>
</dbReference>
<reference evidence="2 3" key="1">
    <citation type="submission" date="2020-04" db="EMBL/GenBank/DDBJ databases">
        <authorList>
            <person name="Zhang R."/>
            <person name="Schippers A."/>
        </authorList>
    </citation>
    <scope>NUCLEOTIDE SEQUENCE [LARGE SCALE GENOMIC DNA]</scope>
    <source>
        <strain evidence="2 3">DSM 109850</strain>
    </source>
</reference>
<sequence>MREFQSLWKQAAVFAVVIGVVCVVIAAISGSMVAWGIAAGILPGDIDLVGLGLRLPLWARLNPRAAVMGLNLRLLSRLVLLGVYFYVLQRYTRVNLDAALGGVFVPHLIYLVWAALHHKGKGVNG</sequence>
<organism evidence="2 3">
    <name type="scientific">Sulfobacillus harzensis</name>
    <dbReference type="NCBI Taxonomy" id="2729629"/>
    <lineage>
        <taxon>Bacteria</taxon>
        <taxon>Bacillati</taxon>
        <taxon>Bacillota</taxon>
        <taxon>Clostridia</taxon>
        <taxon>Eubacteriales</taxon>
        <taxon>Clostridiales Family XVII. Incertae Sedis</taxon>
        <taxon>Sulfobacillus</taxon>
    </lineage>
</organism>
<dbReference type="EMBL" id="JABBVZ010000003">
    <property type="protein sequence ID" value="NMP21010.1"/>
    <property type="molecule type" value="Genomic_DNA"/>
</dbReference>
<keyword evidence="1" id="KW-0812">Transmembrane</keyword>
<comment type="caution">
    <text evidence="2">The sequence shown here is derived from an EMBL/GenBank/DDBJ whole genome shotgun (WGS) entry which is preliminary data.</text>
</comment>
<evidence type="ECO:0000313" key="3">
    <source>
        <dbReference type="Proteomes" id="UP000533476"/>
    </source>
</evidence>
<feature type="transmembrane region" description="Helical" evidence="1">
    <location>
        <begin position="98"/>
        <end position="116"/>
    </location>
</feature>
<dbReference type="AlphaFoldDB" id="A0A7Y0L0K3"/>
<keyword evidence="3" id="KW-1185">Reference proteome</keyword>
<accession>A0A7Y0L0K3</accession>
<name>A0A7Y0L0K3_9FIRM</name>
<evidence type="ECO:0000256" key="1">
    <source>
        <dbReference type="SAM" id="Phobius"/>
    </source>
</evidence>
<gene>
    <name evidence="2" type="ORF">HIJ39_01390</name>
</gene>
<feature type="transmembrane region" description="Helical" evidence="1">
    <location>
        <begin position="7"/>
        <end position="28"/>
    </location>
</feature>
<evidence type="ECO:0000313" key="2">
    <source>
        <dbReference type="EMBL" id="NMP21010.1"/>
    </source>
</evidence>
<feature type="transmembrane region" description="Helical" evidence="1">
    <location>
        <begin position="65"/>
        <end position="86"/>
    </location>
</feature>
<keyword evidence="1" id="KW-0472">Membrane</keyword>
<dbReference type="RefSeq" id="WP_169095925.1">
    <property type="nucleotide sequence ID" value="NZ_JABBVZ010000003.1"/>
</dbReference>
<proteinExistence type="predicted"/>
<protein>
    <submittedName>
        <fullName evidence="2">Uncharacterized protein</fullName>
    </submittedName>
</protein>